<dbReference type="PANTHER" id="PTHR48111">
    <property type="entry name" value="REGULATOR OF RPOS"/>
    <property type="match status" value="1"/>
</dbReference>
<dbReference type="Pfam" id="PF00072">
    <property type="entry name" value="Response_reg"/>
    <property type="match status" value="1"/>
</dbReference>
<evidence type="ECO:0000256" key="2">
    <source>
        <dbReference type="ARBA" id="ARBA00023012"/>
    </source>
</evidence>
<evidence type="ECO:0000256" key="1">
    <source>
        <dbReference type="ARBA" id="ARBA00022553"/>
    </source>
</evidence>
<comment type="caution">
    <text evidence="8">The sequence shown here is derived from an EMBL/GenBank/DDBJ whole genome shotgun (WGS) entry which is preliminary data.</text>
</comment>
<dbReference type="InterPro" id="IPR011006">
    <property type="entry name" value="CheY-like_superfamily"/>
</dbReference>
<evidence type="ECO:0000259" key="7">
    <source>
        <dbReference type="PROSITE" id="PS50110"/>
    </source>
</evidence>
<dbReference type="PANTHER" id="PTHR48111:SF1">
    <property type="entry name" value="TWO-COMPONENT RESPONSE REGULATOR ORR33"/>
    <property type="match status" value="1"/>
</dbReference>
<evidence type="ECO:0000313" key="8">
    <source>
        <dbReference type="EMBL" id="MDC8771880.1"/>
    </source>
</evidence>
<evidence type="ECO:0000256" key="6">
    <source>
        <dbReference type="PROSITE-ProRule" id="PRU00169"/>
    </source>
</evidence>
<keyword evidence="9" id="KW-1185">Reference proteome</keyword>
<evidence type="ECO:0000256" key="4">
    <source>
        <dbReference type="ARBA" id="ARBA00023125"/>
    </source>
</evidence>
<keyword evidence="5" id="KW-0804">Transcription</keyword>
<accession>A0ABT5KDJ9</accession>
<organism evidence="8 9">
    <name type="scientific">Roseateles albus</name>
    <dbReference type="NCBI Taxonomy" id="2987525"/>
    <lineage>
        <taxon>Bacteria</taxon>
        <taxon>Pseudomonadati</taxon>
        <taxon>Pseudomonadota</taxon>
        <taxon>Betaproteobacteria</taxon>
        <taxon>Burkholderiales</taxon>
        <taxon>Sphaerotilaceae</taxon>
        <taxon>Roseateles</taxon>
    </lineage>
</organism>
<dbReference type="RefSeq" id="WP_273600165.1">
    <property type="nucleotide sequence ID" value="NZ_JAQQXT010000005.1"/>
</dbReference>
<dbReference type="EMBL" id="JAQQXT010000005">
    <property type="protein sequence ID" value="MDC8771880.1"/>
    <property type="molecule type" value="Genomic_DNA"/>
</dbReference>
<feature type="modified residue" description="4-aspartylphosphate" evidence="6">
    <location>
        <position position="61"/>
    </location>
</feature>
<dbReference type="PROSITE" id="PS50110">
    <property type="entry name" value="RESPONSE_REGULATORY"/>
    <property type="match status" value="1"/>
</dbReference>
<dbReference type="Gene3D" id="3.40.50.2300">
    <property type="match status" value="1"/>
</dbReference>
<protein>
    <submittedName>
        <fullName evidence="8">Response regulator</fullName>
    </submittedName>
</protein>
<reference evidence="8 9" key="1">
    <citation type="submission" date="2022-10" db="EMBL/GenBank/DDBJ databases">
        <title>Paucibacter sp. hw1 Genome sequencing.</title>
        <authorList>
            <person name="Park S."/>
        </authorList>
    </citation>
    <scope>NUCLEOTIDE SEQUENCE [LARGE SCALE GENOMIC DNA]</scope>
    <source>
        <strain evidence="9">hw1</strain>
    </source>
</reference>
<evidence type="ECO:0000256" key="5">
    <source>
        <dbReference type="ARBA" id="ARBA00023163"/>
    </source>
</evidence>
<keyword evidence="3" id="KW-0805">Transcription regulation</keyword>
<keyword evidence="2" id="KW-0902">Two-component regulatory system</keyword>
<feature type="domain" description="Response regulatory" evidence="7">
    <location>
        <begin position="12"/>
        <end position="127"/>
    </location>
</feature>
<keyword evidence="4" id="KW-0238">DNA-binding</keyword>
<gene>
    <name evidence="8" type="ORF">PRZ03_09890</name>
</gene>
<proteinExistence type="predicted"/>
<sequence>MNAPQHNAALPTILVVDDSPDILILMEELLSDQYNILTASGGAQALEIIEGSVPPDLVLLDCMMPGMDGYETCRKLRSSSAAGTPVIFLSALSSIEERLLGYSAGGDDYVCKPFDMPELIAKIERQLAVVSSKRELGNQLNEAVNAVMSSADMVGEVGVVLDFQRALNACTDYAGIAAQLFESFERYRLDGCIRIQGKMGMVSLNSKTTCTALELSILDHLAAQKPDPRIRPFGPHTSFNFGSIILFLRDLPMTRSPDMDPELAERHGRAIDNVALLIEGACTKVTALDNELAVRELNSTVIKMVSMTRLALADISAKNKAMSNEVQTLFESLAKDVDDSYMNLGLLSQQEEFLSGLIKSYMTAVIQALAKGRETEGKLGKVIEQLGHLK</sequence>
<evidence type="ECO:0000313" key="9">
    <source>
        <dbReference type="Proteomes" id="UP001221189"/>
    </source>
</evidence>
<name>A0ABT5KDJ9_9BURK</name>
<dbReference type="Proteomes" id="UP001221189">
    <property type="component" value="Unassembled WGS sequence"/>
</dbReference>
<evidence type="ECO:0000256" key="3">
    <source>
        <dbReference type="ARBA" id="ARBA00023015"/>
    </source>
</evidence>
<keyword evidence="1 6" id="KW-0597">Phosphoprotein</keyword>
<dbReference type="SMART" id="SM00448">
    <property type="entry name" value="REC"/>
    <property type="match status" value="1"/>
</dbReference>
<dbReference type="InterPro" id="IPR039420">
    <property type="entry name" value="WalR-like"/>
</dbReference>
<dbReference type="SUPFAM" id="SSF52172">
    <property type="entry name" value="CheY-like"/>
    <property type="match status" value="1"/>
</dbReference>
<dbReference type="InterPro" id="IPR001789">
    <property type="entry name" value="Sig_transdc_resp-reg_receiver"/>
</dbReference>